<organism evidence="18 19">
    <name type="scientific">Zhongshania marina</name>
    <dbReference type="NCBI Taxonomy" id="2304603"/>
    <lineage>
        <taxon>Bacteria</taxon>
        <taxon>Pseudomonadati</taxon>
        <taxon>Pseudomonadota</taxon>
        <taxon>Gammaproteobacteria</taxon>
        <taxon>Cellvibrionales</taxon>
        <taxon>Spongiibacteraceae</taxon>
        <taxon>Zhongshania</taxon>
    </lineage>
</organism>
<dbReference type="Gene3D" id="3.40.50.300">
    <property type="entry name" value="P-loop containing nucleotide triphosphate hydrolases"/>
    <property type="match status" value="4"/>
</dbReference>
<evidence type="ECO:0000256" key="14">
    <source>
        <dbReference type="ARBA" id="ARBA00048988"/>
    </source>
</evidence>
<feature type="binding site" evidence="15">
    <location>
        <begin position="10"/>
        <end position="17"/>
    </location>
    <ligand>
        <name>ATP</name>
        <dbReference type="ChEBI" id="CHEBI:30616"/>
    </ligand>
</feature>
<evidence type="ECO:0000256" key="13">
    <source>
        <dbReference type="ARBA" id="ARBA00034923"/>
    </source>
</evidence>
<dbReference type="Pfam" id="PF13361">
    <property type="entry name" value="UvrD_C"/>
    <property type="match status" value="1"/>
</dbReference>
<evidence type="ECO:0000259" key="17">
    <source>
        <dbReference type="PROSITE" id="PS51217"/>
    </source>
</evidence>
<evidence type="ECO:0000256" key="12">
    <source>
        <dbReference type="ARBA" id="ARBA00034808"/>
    </source>
</evidence>
<feature type="domain" description="UvrD-like helicase ATP-binding" evidence="16">
    <location>
        <begin position="1"/>
        <end position="404"/>
    </location>
</feature>
<evidence type="ECO:0000256" key="1">
    <source>
        <dbReference type="ARBA" id="ARBA00022722"/>
    </source>
</evidence>
<dbReference type="PANTHER" id="PTHR11070:SF2">
    <property type="entry name" value="ATP-DEPENDENT DNA HELICASE SRS2"/>
    <property type="match status" value="1"/>
</dbReference>
<dbReference type="PROSITE" id="PS51198">
    <property type="entry name" value="UVRD_HELICASE_ATP_BIND"/>
    <property type="match status" value="1"/>
</dbReference>
<dbReference type="InterPro" id="IPR038726">
    <property type="entry name" value="PDDEXK_AddAB-type"/>
</dbReference>
<keyword evidence="6" id="KW-0269">Exonuclease</keyword>
<comment type="catalytic activity">
    <reaction evidence="14">
        <text>ATP + H2O = ADP + phosphate + H(+)</text>
        <dbReference type="Rhea" id="RHEA:13065"/>
        <dbReference type="ChEBI" id="CHEBI:15377"/>
        <dbReference type="ChEBI" id="CHEBI:15378"/>
        <dbReference type="ChEBI" id="CHEBI:30616"/>
        <dbReference type="ChEBI" id="CHEBI:43474"/>
        <dbReference type="ChEBI" id="CHEBI:456216"/>
        <dbReference type="EC" id="5.6.2.4"/>
    </reaction>
</comment>
<proteinExistence type="predicted"/>
<sequence length="1046" mass="115130">MREHIEFISAGAGSGKTYSLTQRLKKELRSGEISPPGVIATTFTRKAATELRERVREALMEAGMVGVANQMSQSLISTVNGVCGMLLERFSFEAGYSPELNVLDEVQEKRLLNQAVDEVLGEDIDMIHRLNSYSFRLGIEDNGKPLWRGQIAAIVNAARANDCDPSVLPSFAQTSSDELLSHFREPSKRDLDADLQKALVQALDEIRQIADSTQATKGYIQLLRKAVKLSADNNLPWPDWIALSKKLPGAKCKMAAEPVQIIASDYEVHPRLQSDIRDYTALLFEVAAGCLATYQEVKQRQGLIDFVDQELLVFRLLDHPTVKETLAEELQLLMVDEFQDTSPIQLALFSRLAALADKVIWVGDIKQAIYGFRGSDPELMQAVLEQVDQSGGQTSVLEKSWRSRPALVNYCNSIFESAFSNTLDATKVVLSPAREELVPSEASVIHLELAGKKSEHLDMISTAIRSLVEEGYQVVDKKLGSVRPVRYGDVAVLCRSHARLSALASACAAVGAAVSYQRPGLLATPECVLAIACLRRVFDKADTLATAEIRTLTSAGSVEAWLGERLNYIQSEASSSEWGEADDDGIPELKALAAIRSRLKALTPVEALSEAIASADVRKSIVRWGPSAQRTRVRLSNLDRLLAFAKEYESSCELQHVAATVPGLLQWLERLGSDEQDLQAVTLDEETVQLLTYHGAKGLEWPVVICHDLDAEPRTRLWGLKAVSTCDEIDIDNPLVGRILRFYPSFFGRNENGVPVKDRVEASDIGIAADKGAIEEEKRLQYVAFTRARDLLILPKAKKSPVGEILNASWLFPSGDSLSLPSGEKIPTRYIEGEAKEFPFSGSYHPQYFQREIFSGKVLPRSISPSAQGCDEMAKITTIIELGGRLTLNKSVEMTDLGSAFHAILAADLNISTGISTELAIEILTRFGVEGTVDVDEVIYSGRALIRKLREDFNVVNLYPEFPIQLRNEFGQEISGFIDLLVETDKGFLIVDHKSAPGGSNMWPGLAIKYSGQLSCYKASIERLSKRPVLGCWLHLVVGGVLLEVA</sequence>
<dbReference type="PROSITE" id="PS51217">
    <property type="entry name" value="UVRD_HELICASE_CTER"/>
    <property type="match status" value="1"/>
</dbReference>
<evidence type="ECO:0000256" key="11">
    <source>
        <dbReference type="ARBA" id="ARBA00034617"/>
    </source>
</evidence>
<name>A0ABX9W1C6_9GAMM</name>
<evidence type="ECO:0000256" key="9">
    <source>
        <dbReference type="ARBA" id="ARBA00023204"/>
    </source>
</evidence>
<evidence type="ECO:0000256" key="2">
    <source>
        <dbReference type="ARBA" id="ARBA00022741"/>
    </source>
</evidence>
<dbReference type="RefSeq" id="WP_123183235.1">
    <property type="nucleotide sequence ID" value="NZ_RHGB01000019.1"/>
</dbReference>
<keyword evidence="19" id="KW-1185">Reference proteome</keyword>
<keyword evidence="9" id="KW-0234">DNA repair</keyword>
<dbReference type="SUPFAM" id="SSF52540">
    <property type="entry name" value="P-loop containing nucleoside triphosphate hydrolases"/>
    <property type="match status" value="1"/>
</dbReference>
<keyword evidence="2 15" id="KW-0547">Nucleotide-binding</keyword>
<keyword evidence="4 15" id="KW-0378">Hydrolase</keyword>
<evidence type="ECO:0000256" key="8">
    <source>
        <dbReference type="ARBA" id="ARBA00023125"/>
    </source>
</evidence>
<evidence type="ECO:0000256" key="6">
    <source>
        <dbReference type="ARBA" id="ARBA00022839"/>
    </source>
</evidence>
<keyword evidence="7 15" id="KW-0067">ATP-binding</keyword>
<dbReference type="Pfam" id="PF12705">
    <property type="entry name" value="PDDEXK_1"/>
    <property type="match status" value="1"/>
</dbReference>
<gene>
    <name evidence="18" type="ORF">D0911_15220</name>
</gene>
<dbReference type="PANTHER" id="PTHR11070">
    <property type="entry name" value="UVRD / RECB / PCRA DNA HELICASE FAMILY MEMBER"/>
    <property type="match status" value="1"/>
</dbReference>
<dbReference type="InterPro" id="IPR014016">
    <property type="entry name" value="UvrD-like_ATP-bd"/>
</dbReference>
<evidence type="ECO:0000256" key="5">
    <source>
        <dbReference type="ARBA" id="ARBA00022806"/>
    </source>
</evidence>
<dbReference type="InterPro" id="IPR000212">
    <property type="entry name" value="DNA_helicase_UvrD/REP"/>
</dbReference>
<dbReference type="InterPro" id="IPR011335">
    <property type="entry name" value="Restrct_endonuc-II-like"/>
</dbReference>
<evidence type="ECO:0000256" key="15">
    <source>
        <dbReference type="PROSITE-ProRule" id="PRU00560"/>
    </source>
</evidence>
<evidence type="ECO:0000256" key="3">
    <source>
        <dbReference type="ARBA" id="ARBA00022763"/>
    </source>
</evidence>
<dbReference type="Gene3D" id="3.90.320.10">
    <property type="match status" value="1"/>
</dbReference>
<keyword evidence="5 15" id="KW-0347">Helicase</keyword>
<evidence type="ECO:0000256" key="4">
    <source>
        <dbReference type="ARBA" id="ARBA00022801"/>
    </source>
</evidence>
<keyword evidence="1" id="KW-0540">Nuclease</keyword>
<dbReference type="EC" id="5.6.2.4" evidence="12"/>
<evidence type="ECO:0000256" key="7">
    <source>
        <dbReference type="ARBA" id="ARBA00022840"/>
    </source>
</evidence>
<dbReference type="InterPro" id="IPR014017">
    <property type="entry name" value="DNA_helicase_UvrD-like_C"/>
</dbReference>
<feature type="domain" description="UvrD-like helicase C-terminal" evidence="17">
    <location>
        <begin position="412"/>
        <end position="698"/>
    </location>
</feature>
<dbReference type="InterPro" id="IPR027417">
    <property type="entry name" value="P-loop_NTPase"/>
</dbReference>
<dbReference type="Pfam" id="PF00580">
    <property type="entry name" value="UvrD-helicase"/>
    <property type="match status" value="1"/>
</dbReference>
<dbReference type="EMBL" id="RHGB01000019">
    <property type="protein sequence ID" value="RNL59687.1"/>
    <property type="molecule type" value="Genomic_DNA"/>
</dbReference>
<dbReference type="SUPFAM" id="SSF52980">
    <property type="entry name" value="Restriction endonuclease-like"/>
    <property type="match status" value="1"/>
</dbReference>
<reference evidence="18 19" key="1">
    <citation type="submission" date="2018-10" db="EMBL/GenBank/DDBJ databases">
        <title>Draft genome sequence of Zhongshania sp. DSW25-10.</title>
        <authorList>
            <person name="Oh J."/>
        </authorList>
    </citation>
    <scope>NUCLEOTIDE SEQUENCE [LARGE SCALE GENOMIC DNA]</scope>
    <source>
        <strain evidence="18 19">DSW25-10</strain>
    </source>
</reference>
<evidence type="ECO:0000259" key="16">
    <source>
        <dbReference type="PROSITE" id="PS51198"/>
    </source>
</evidence>
<comment type="caution">
    <text evidence="18">The sequence shown here is derived from an EMBL/GenBank/DDBJ whole genome shotgun (WGS) entry which is preliminary data.</text>
</comment>
<comment type="catalytic activity">
    <reaction evidence="11">
        <text>Couples ATP hydrolysis with the unwinding of duplex DNA by translocating in the 3'-5' direction.</text>
        <dbReference type="EC" id="5.6.2.4"/>
    </reaction>
</comment>
<evidence type="ECO:0000313" key="18">
    <source>
        <dbReference type="EMBL" id="RNL59687.1"/>
    </source>
</evidence>
<evidence type="ECO:0000313" key="19">
    <source>
        <dbReference type="Proteomes" id="UP000274695"/>
    </source>
</evidence>
<keyword evidence="8" id="KW-0238">DNA-binding</keyword>
<evidence type="ECO:0000256" key="10">
    <source>
        <dbReference type="ARBA" id="ARBA00023235"/>
    </source>
</evidence>
<keyword evidence="10" id="KW-0413">Isomerase</keyword>
<protein>
    <recommendedName>
        <fullName evidence="12">DNA 3'-5' helicase</fullName>
        <ecNumber evidence="12">5.6.2.4</ecNumber>
    </recommendedName>
    <alternativeName>
        <fullName evidence="13">DNA 3'-5' helicase II</fullName>
    </alternativeName>
</protein>
<dbReference type="InterPro" id="IPR011604">
    <property type="entry name" value="PDDEXK-like_dom_sf"/>
</dbReference>
<accession>A0ABX9W1C6</accession>
<keyword evidence="3" id="KW-0227">DNA damage</keyword>
<dbReference type="Proteomes" id="UP000274695">
    <property type="component" value="Unassembled WGS sequence"/>
</dbReference>